<accession>T1FLH2</accession>
<gene>
    <name evidence="4" type="primary">20209671</name>
    <name evidence="3" type="ORF">HELRODRAFT_184561</name>
</gene>
<dbReference type="KEGG" id="hro:HELRODRAFT_184561"/>
<dbReference type="EMBL" id="KB095899">
    <property type="protein sequence ID" value="ESO10287.1"/>
    <property type="molecule type" value="Genomic_DNA"/>
</dbReference>
<feature type="region of interest" description="Disordered" evidence="1">
    <location>
        <begin position="166"/>
        <end position="239"/>
    </location>
</feature>
<dbReference type="CTD" id="20209671"/>
<dbReference type="EnsemblMetazoa" id="HelroT184561">
    <property type="protein sequence ID" value="HelroP184561"/>
    <property type="gene ID" value="HelroG184561"/>
</dbReference>
<reference evidence="5" key="1">
    <citation type="submission" date="2012-12" db="EMBL/GenBank/DDBJ databases">
        <authorList>
            <person name="Hellsten U."/>
            <person name="Grimwood J."/>
            <person name="Chapman J.A."/>
            <person name="Shapiro H."/>
            <person name="Aerts A."/>
            <person name="Otillar R.P."/>
            <person name="Terry A.Y."/>
            <person name="Boore J.L."/>
            <person name="Simakov O."/>
            <person name="Marletaz F."/>
            <person name="Cho S.-J."/>
            <person name="Edsinger-Gonzales E."/>
            <person name="Havlak P."/>
            <person name="Kuo D.-H."/>
            <person name="Larsson T."/>
            <person name="Lv J."/>
            <person name="Arendt D."/>
            <person name="Savage R."/>
            <person name="Osoegawa K."/>
            <person name="de Jong P."/>
            <person name="Lindberg D.R."/>
            <person name="Seaver E.C."/>
            <person name="Weisblat D.A."/>
            <person name="Putnam N.H."/>
            <person name="Grigoriev I.V."/>
            <person name="Rokhsar D.S."/>
        </authorList>
    </citation>
    <scope>NUCLEOTIDE SEQUENCE</scope>
</reference>
<reference evidence="3 5" key="2">
    <citation type="journal article" date="2013" name="Nature">
        <title>Insights into bilaterian evolution from three spiralian genomes.</title>
        <authorList>
            <person name="Simakov O."/>
            <person name="Marletaz F."/>
            <person name="Cho S.J."/>
            <person name="Edsinger-Gonzales E."/>
            <person name="Havlak P."/>
            <person name="Hellsten U."/>
            <person name="Kuo D.H."/>
            <person name="Larsson T."/>
            <person name="Lv J."/>
            <person name="Arendt D."/>
            <person name="Savage R."/>
            <person name="Osoegawa K."/>
            <person name="de Jong P."/>
            <person name="Grimwood J."/>
            <person name="Chapman J.A."/>
            <person name="Shapiro H."/>
            <person name="Aerts A."/>
            <person name="Otillar R.P."/>
            <person name="Terry A.Y."/>
            <person name="Boore J.L."/>
            <person name="Grigoriev I.V."/>
            <person name="Lindberg D.R."/>
            <person name="Seaver E.C."/>
            <person name="Weisblat D.A."/>
            <person name="Putnam N.H."/>
            <person name="Rokhsar D.S."/>
        </authorList>
    </citation>
    <scope>NUCLEOTIDE SEQUENCE</scope>
</reference>
<feature type="region of interest" description="Disordered" evidence="1">
    <location>
        <begin position="60"/>
        <end position="147"/>
    </location>
</feature>
<feature type="region of interest" description="Disordered" evidence="1">
    <location>
        <begin position="1"/>
        <end position="45"/>
    </location>
</feature>
<reference evidence="4" key="3">
    <citation type="submission" date="2015-06" db="UniProtKB">
        <authorList>
            <consortium name="EnsemblMetazoa"/>
        </authorList>
    </citation>
    <scope>IDENTIFICATION</scope>
</reference>
<keyword evidence="5" id="KW-1185">Reference proteome</keyword>
<dbReference type="AlphaFoldDB" id="T1FLH2"/>
<evidence type="ECO:0000313" key="4">
    <source>
        <dbReference type="EnsemblMetazoa" id="HelroP184561"/>
    </source>
</evidence>
<evidence type="ECO:0000313" key="3">
    <source>
        <dbReference type="EMBL" id="ESO10287.1"/>
    </source>
</evidence>
<feature type="compositionally biased region" description="Basic and acidic residues" evidence="1">
    <location>
        <begin position="181"/>
        <end position="204"/>
    </location>
</feature>
<dbReference type="EMBL" id="AMQM01010770">
    <property type="status" value="NOT_ANNOTATED_CDS"/>
    <property type="molecule type" value="Genomic_DNA"/>
</dbReference>
<dbReference type="HOGENOM" id="CLU_071400_0_0_1"/>
<dbReference type="InParanoid" id="T1FLH2"/>
<name>T1FLH2_HELRO</name>
<sequence>MYSDSARYNNSYDRRRSRSRNGRLPRYDSSSSDDECNRRRSRSPYCDRCDFDYEGKKSRFRARERSVHCYQSRPSERQREDDRADYYHSSGDRNRHDSRGRYAKSSRDEKYSNYYQRTSYKQGTKRKRSQESYMAKGRNEHSYNASQKYSKEINATSCRNAQSFNYNERTSYKQQVPNETTIREKRESKKRKRDENDSPYDTHHTKVTNFLNRSPSKSKSEESSDDAVSQNNRMSEDIKSLSDIEKEHAEYLKIEIEEFKKRQPHITKYAMIFSPQTSKMKPRSALVCVCFIWLIPLLIFVPWVDVYIEKIHTINISRFGGVSILCTTLAAQFISL</sequence>
<evidence type="ECO:0000313" key="5">
    <source>
        <dbReference type="Proteomes" id="UP000015101"/>
    </source>
</evidence>
<keyword evidence="2" id="KW-1133">Transmembrane helix</keyword>
<dbReference type="RefSeq" id="XP_009011616.1">
    <property type="nucleotide sequence ID" value="XM_009013368.1"/>
</dbReference>
<dbReference type="Proteomes" id="UP000015101">
    <property type="component" value="Unassembled WGS sequence"/>
</dbReference>
<organism evidence="4 5">
    <name type="scientific">Helobdella robusta</name>
    <name type="common">Californian leech</name>
    <dbReference type="NCBI Taxonomy" id="6412"/>
    <lineage>
        <taxon>Eukaryota</taxon>
        <taxon>Metazoa</taxon>
        <taxon>Spiralia</taxon>
        <taxon>Lophotrochozoa</taxon>
        <taxon>Annelida</taxon>
        <taxon>Clitellata</taxon>
        <taxon>Hirudinea</taxon>
        <taxon>Rhynchobdellida</taxon>
        <taxon>Glossiphoniidae</taxon>
        <taxon>Helobdella</taxon>
    </lineage>
</organism>
<evidence type="ECO:0000256" key="2">
    <source>
        <dbReference type="SAM" id="Phobius"/>
    </source>
</evidence>
<feature type="compositionally biased region" description="Polar residues" evidence="1">
    <location>
        <begin position="113"/>
        <end position="122"/>
    </location>
</feature>
<evidence type="ECO:0000256" key="1">
    <source>
        <dbReference type="SAM" id="MobiDB-lite"/>
    </source>
</evidence>
<feature type="compositionally biased region" description="Basic and acidic residues" evidence="1">
    <location>
        <begin position="74"/>
        <end position="111"/>
    </location>
</feature>
<keyword evidence="2" id="KW-0812">Transmembrane</keyword>
<feature type="compositionally biased region" description="Polar residues" evidence="1">
    <location>
        <begin position="166"/>
        <end position="180"/>
    </location>
</feature>
<dbReference type="OrthoDB" id="5975505at2759"/>
<feature type="transmembrane region" description="Helical" evidence="2">
    <location>
        <begin position="285"/>
        <end position="304"/>
    </location>
</feature>
<proteinExistence type="predicted"/>
<dbReference type="GeneID" id="20209671"/>
<keyword evidence="2" id="KW-0472">Membrane</keyword>
<protein>
    <submittedName>
        <fullName evidence="3 4">Uncharacterized protein</fullName>
    </submittedName>
</protein>
<dbReference type="EMBL" id="AMQM01010771">
    <property type="status" value="NOT_ANNOTATED_CDS"/>
    <property type="molecule type" value="Genomic_DNA"/>
</dbReference>